<dbReference type="Proteomes" id="UP001153387">
    <property type="component" value="Unassembled WGS sequence"/>
</dbReference>
<evidence type="ECO:0000259" key="2">
    <source>
        <dbReference type="Pfam" id="PF01050"/>
    </source>
</evidence>
<evidence type="ECO:0000259" key="1">
    <source>
        <dbReference type="Pfam" id="PF00483"/>
    </source>
</evidence>
<dbReference type="CDD" id="cd02213">
    <property type="entry name" value="cupin_PMI_typeII_C"/>
    <property type="match status" value="1"/>
</dbReference>
<dbReference type="InterPro" id="IPR001538">
    <property type="entry name" value="Man6P_isomerase-2_C"/>
</dbReference>
<organism evidence="3 4">
    <name type="scientific">Cohnella ginsengisoli</name>
    <dbReference type="NCBI Taxonomy" id="425004"/>
    <lineage>
        <taxon>Bacteria</taxon>
        <taxon>Bacillati</taxon>
        <taxon>Bacillota</taxon>
        <taxon>Bacilli</taxon>
        <taxon>Bacillales</taxon>
        <taxon>Paenibacillaceae</taxon>
        <taxon>Cohnella</taxon>
    </lineage>
</organism>
<dbReference type="AlphaFoldDB" id="A0A9X4KFV7"/>
<dbReference type="RefSeq" id="WP_277565338.1">
    <property type="nucleotide sequence ID" value="NZ_JAPDHZ010000003.1"/>
</dbReference>
<feature type="domain" description="Nucleotidyl transferase" evidence="1">
    <location>
        <begin position="3"/>
        <end position="286"/>
    </location>
</feature>
<sequence length="478" mass="52568">MKIVLLSGGSGKRLWPLSNDSRSKQFLKVLKDPSGNPESMIQRVWRQLGDAGLQDHAYVATGKSQVEILYGQLGSDVRLIAEPSRRDTFPAIALAATHLYAMEGVSLSETIVVMPVDPYVDGRFFAELAKLERALDASGADLALVGVQPTYPSEKYGYIVPEPGVAEEDGGAGTAADADANEGVDEPFMTVRGFREKPAKEAAEKMIAEGALWNCGVFAFKLDFLINILIAHELPIQHEEMARRYDALPKISFDYEVVEKANRIAAVRYDGDWKDLGTWNTLTEEIAEPLTGKGTISSQTQGAHVINELDVPIAVLGLTDVIVAASPDGILVADKALSPLVKDLLKSADQRPMYEERRWGRYRVLDYAVYPDGREVLTKRITIAAGRNLSYQYHSLRDEVWTVMAGSGTFVLNGKITSVVAGDVIRIPKESMHSVRAEQDLEIIEVQTGTLLIEEDIVRLEMAWGDIMELCETQEGSI</sequence>
<dbReference type="Gene3D" id="2.60.120.10">
    <property type="entry name" value="Jelly Rolls"/>
    <property type="match status" value="1"/>
</dbReference>
<dbReference type="GO" id="GO:0004475">
    <property type="term" value="F:mannose-1-phosphate guanylyltransferase (GTP) activity"/>
    <property type="evidence" value="ECO:0007669"/>
    <property type="project" value="TreeGrafter"/>
</dbReference>
<dbReference type="InterPro" id="IPR005835">
    <property type="entry name" value="NTP_transferase_dom"/>
</dbReference>
<dbReference type="SUPFAM" id="SSF53448">
    <property type="entry name" value="Nucleotide-diphospho-sugar transferases"/>
    <property type="match status" value="1"/>
</dbReference>
<reference evidence="3 4" key="1">
    <citation type="submission" date="2022-10" db="EMBL/GenBank/DDBJ databases">
        <title>Comparative genomic analysis of Cohnella hashimotonis sp. nov., isolated from the International Space Station.</title>
        <authorList>
            <person name="Simpson A."/>
            <person name="Venkateswaran K."/>
        </authorList>
    </citation>
    <scope>NUCLEOTIDE SEQUENCE [LARGE SCALE GENOMIC DNA]</scope>
    <source>
        <strain evidence="3 4">DSM 18997</strain>
    </source>
</reference>
<dbReference type="EMBL" id="JAPDHZ010000003">
    <property type="protein sequence ID" value="MDG0791459.1"/>
    <property type="molecule type" value="Genomic_DNA"/>
</dbReference>
<evidence type="ECO:0000313" key="4">
    <source>
        <dbReference type="Proteomes" id="UP001153387"/>
    </source>
</evidence>
<dbReference type="InterPro" id="IPR014710">
    <property type="entry name" value="RmlC-like_jellyroll"/>
</dbReference>
<protein>
    <submittedName>
        <fullName evidence="3">Sugar phosphate nucleotidyltransferase</fullName>
    </submittedName>
</protein>
<dbReference type="Pfam" id="PF00483">
    <property type="entry name" value="NTP_transferase"/>
    <property type="match status" value="1"/>
</dbReference>
<keyword evidence="4" id="KW-1185">Reference proteome</keyword>
<name>A0A9X4KFV7_9BACL</name>
<dbReference type="InterPro" id="IPR051161">
    <property type="entry name" value="Mannose-6P_isomerase_type2"/>
</dbReference>
<accession>A0A9X4KFV7</accession>
<dbReference type="GO" id="GO:0009298">
    <property type="term" value="P:GDP-mannose biosynthetic process"/>
    <property type="evidence" value="ECO:0007669"/>
    <property type="project" value="TreeGrafter"/>
</dbReference>
<gene>
    <name evidence="3" type="ORF">OMP38_11715</name>
</gene>
<comment type="caution">
    <text evidence="3">The sequence shown here is derived from an EMBL/GenBank/DDBJ whole genome shotgun (WGS) entry which is preliminary data.</text>
</comment>
<dbReference type="InterPro" id="IPR029044">
    <property type="entry name" value="Nucleotide-diphossugar_trans"/>
</dbReference>
<dbReference type="Gene3D" id="3.90.550.10">
    <property type="entry name" value="Spore Coat Polysaccharide Biosynthesis Protein SpsA, Chain A"/>
    <property type="match status" value="1"/>
</dbReference>
<evidence type="ECO:0000313" key="3">
    <source>
        <dbReference type="EMBL" id="MDG0791459.1"/>
    </source>
</evidence>
<dbReference type="PANTHER" id="PTHR46390">
    <property type="entry name" value="MANNOSE-1-PHOSPHATE GUANYLYLTRANSFERASE"/>
    <property type="match status" value="1"/>
</dbReference>
<dbReference type="Pfam" id="PF01050">
    <property type="entry name" value="MannoseP_isomer"/>
    <property type="match status" value="1"/>
</dbReference>
<dbReference type="InterPro" id="IPR011051">
    <property type="entry name" value="RmlC_Cupin_sf"/>
</dbReference>
<dbReference type="GO" id="GO:0005976">
    <property type="term" value="P:polysaccharide metabolic process"/>
    <property type="evidence" value="ECO:0007669"/>
    <property type="project" value="InterPro"/>
</dbReference>
<proteinExistence type="predicted"/>
<feature type="domain" description="Mannose-6-phosphate isomerase type II C-terminal" evidence="2">
    <location>
        <begin position="357"/>
        <end position="461"/>
    </location>
</feature>
<dbReference type="PANTHER" id="PTHR46390:SF1">
    <property type="entry name" value="MANNOSE-1-PHOSPHATE GUANYLYLTRANSFERASE"/>
    <property type="match status" value="1"/>
</dbReference>
<dbReference type="SUPFAM" id="SSF51182">
    <property type="entry name" value="RmlC-like cupins"/>
    <property type="match status" value="1"/>
</dbReference>